<accession>A0ABM4DE98</accession>
<dbReference type="InterPro" id="IPR011547">
    <property type="entry name" value="SLC26A/SulP_dom"/>
</dbReference>
<dbReference type="Pfam" id="PF00916">
    <property type="entry name" value="Sulfate_transp"/>
    <property type="match status" value="1"/>
</dbReference>
<evidence type="ECO:0000256" key="2">
    <source>
        <dbReference type="ARBA" id="ARBA00022692"/>
    </source>
</evidence>
<sequence>MLFANIKKTDVINFLKRFFPILVWLPQYNFKKFRGDFIAGLTCGVVVIPQSIAFANLAKLPPQNGLYASLTPGLIYGIFGTSKDVSTGTAVTLGLYTSRFNPTNSTIGASLLSFLTGIILVSMGIFKLGFLIKYVPQLVISAFVSATAITIIVTQFSNLLGIKGAPVNVFEILKYIILKIKSKNNWDISMSACCLIILTFFILLSNLKFEGKPVLKKIVWFLCAARMAIVCLFATLAVYIFHINGYQQKFSMAGNIPKGLPHFQSPFEPWKIGNVTKKTTSELIDGYGASLFILPVIMFIEQMSITKAFGKKFNYKVKAQNELIAIGMMNIVASFFGGWTVGGSFTRSAVNSMSGAQTPLAGVISGVIALIALEFMTPAFYYIPSAALGAMMLMAVLTMVEMSLTKNIWKIYRWDLLPFLAAFGTSFYKLEYGVLAGTGISILIMLSREARPKYYLEKDDSRNSLTILLMENLTYPGVDALNKTIYSEVNKNFGVKTLYLDMSTMVRIDFTILKNFEFMKDELFKMGISLQFINFTRDSVKYKFCNAGLILDKPIFKDQTNNLSMLLESKTDNAKSFQSEGEISMIKYLKTGVNEDDDVEFVGNILENNNFVVNSQQY</sequence>
<dbReference type="Proteomes" id="UP001652625">
    <property type="component" value="Chromosome 13"/>
</dbReference>
<evidence type="ECO:0000256" key="4">
    <source>
        <dbReference type="ARBA" id="ARBA00023136"/>
    </source>
</evidence>
<reference evidence="8" key="1">
    <citation type="submission" date="2025-08" db="UniProtKB">
        <authorList>
            <consortium name="RefSeq"/>
        </authorList>
    </citation>
    <scope>IDENTIFICATION</scope>
</reference>
<keyword evidence="3 5" id="KW-1133">Transmembrane helix</keyword>
<name>A0ABM4DE98_HYDVU</name>
<feature type="domain" description="STAS" evidence="6">
    <location>
        <begin position="454"/>
        <end position="566"/>
    </location>
</feature>
<feature type="transmembrane region" description="Helical" evidence="5">
    <location>
        <begin position="138"/>
        <end position="157"/>
    </location>
</feature>
<feature type="transmembrane region" description="Helical" evidence="5">
    <location>
        <begin position="188"/>
        <end position="207"/>
    </location>
</feature>
<keyword evidence="2 5" id="KW-0812">Transmembrane</keyword>
<dbReference type="InterPro" id="IPR002645">
    <property type="entry name" value="STAS_dom"/>
</dbReference>
<keyword evidence="4 5" id="KW-0472">Membrane</keyword>
<feature type="transmembrane region" description="Helical" evidence="5">
    <location>
        <begin position="37"/>
        <end position="58"/>
    </location>
</feature>
<keyword evidence="7" id="KW-1185">Reference proteome</keyword>
<feature type="transmembrane region" description="Helical" evidence="5">
    <location>
        <begin position="107"/>
        <end position="126"/>
    </location>
</feature>
<proteinExistence type="predicted"/>
<dbReference type="RefSeq" id="XP_065672736.1">
    <property type="nucleotide sequence ID" value="XM_065816664.1"/>
</dbReference>
<feature type="transmembrane region" description="Helical" evidence="5">
    <location>
        <begin position="323"/>
        <end position="342"/>
    </location>
</feature>
<evidence type="ECO:0000256" key="5">
    <source>
        <dbReference type="SAM" id="Phobius"/>
    </source>
</evidence>
<comment type="subcellular location">
    <subcellularLocation>
        <location evidence="1">Membrane</location>
        <topology evidence="1">Multi-pass membrane protein</topology>
    </subcellularLocation>
</comment>
<organism evidence="7 8">
    <name type="scientific">Hydra vulgaris</name>
    <name type="common">Hydra</name>
    <name type="synonym">Hydra attenuata</name>
    <dbReference type="NCBI Taxonomy" id="6087"/>
    <lineage>
        <taxon>Eukaryota</taxon>
        <taxon>Metazoa</taxon>
        <taxon>Cnidaria</taxon>
        <taxon>Hydrozoa</taxon>
        <taxon>Hydroidolina</taxon>
        <taxon>Anthoathecata</taxon>
        <taxon>Aplanulata</taxon>
        <taxon>Hydridae</taxon>
        <taxon>Hydra</taxon>
    </lineage>
</organism>
<evidence type="ECO:0000313" key="7">
    <source>
        <dbReference type="Proteomes" id="UP001652625"/>
    </source>
</evidence>
<feature type="transmembrane region" description="Helical" evidence="5">
    <location>
        <begin position="380"/>
        <end position="400"/>
    </location>
</feature>
<gene>
    <name evidence="8" type="primary">LOC101239064</name>
</gene>
<dbReference type="PROSITE" id="PS50801">
    <property type="entry name" value="STAS"/>
    <property type="match status" value="1"/>
</dbReference>
<evidence type="ECO:0000313" key="8">
    <source>
        <dbReference type="RefSeq" id="XP_065672736.1"/>
    </source>
</evidence>
<evidence type="ECO:0000259" key="6">
    <source>
        <dbReference type="PROSITE" id="PS50801"/>
    </source>
</evidence>
<evidence type="ECO:0000256" key="1">
    <source>
        <dbReference type="ARBA" id="ARBA00004141"/>
    </source>
</evidence>
<dbReference type="PANTHER" id="PTHR11814">
    <property type="entry name" value="SULFATE TRANSPORTER"/>
    <property type="match status" value="1"/>
</dbReference>
<evidence type="ECO:0000256" key="3">
    <source>
        <dbReference type="ARBA" id="ARBA00022989"/>
    </source>
</evidence>
<feature type="transmembrane region" description="Helical" evidence="5">
    <location>
        <begin position="219"/>
        <end position="242"/>
    </location>
</feature>
<feature type="transmembrane region" description="Helical" evidence="5">
    <location>
        <begin position="420"/>
        <end position="446"/>
    </location>
</feature>
<dbReference type="GeneID" id="101239064"/>
<protein>
    <submittedName>
        <fullName evidence="8">Sodium-independent sulfate anion transporter isoform X2</fullName>
    </submittedName>
</protein>
<feature type="transmembrane region" description="Helical" evidence="5">
    <location>
        <begin position="284"/>
        <end position="302"/>
    </location>
</feature>
<dbReference type="InterPro" id="IPR001902">
    <property type="entry name" value="SLC26A/SulP_fam"/>
</dbReference>
<feature type="transmembrane region" description="Helical" evidence="5">
    <location>
        <begin position="354"/>
        <end position="373"/>
    </location>
</feature>